<name>A0A225VXX3_9STRA</name>
<feature type="region of interest" description="Disordered" evidence="1">
    <location>
        <begin position="78"/>
        <end position="108"/>
    </location>
</feature>
<reference evidence="4" key="1">
    <citation type="submission" date="2017-03" db="EMBL/GenBank/DDBJ databases">
        <title>Phytopthora megakarya and P. palmivora, two closely related causual agents of cacao black pod achieved similar genome size and gene model numbers by different mechanisms.</title>
        <authorList>
            <person name="Ali S."/>
            <person name="Shao J."/>
            <person name="Larry D.J."/>
            <person name="Kronmiller B."/>
            <person name="Shen D."/>
            <person name="Strem M.D."/>
            <person name="Melnick R.L."/>
            <person name="Guiltinan M.J."/>
            <person name="Tyler B.M."/>
            <person name="Meinhardt L.W."/>
            <person name="Bailey B.A."/>
        </authorList>
    </citation>
    <scope>NUCLEOTIDE SEQUENCE [LARGE SCALE GENOMIC DNA]</scope>
    <source>
        <strain evidence="4">zdho120</strain>
    </source>
</reference>
<evidence type="ECO:0000313" key="3">
    <source>
        <dbReference type="EMBL" id="OWZ09748.1"/>
    </source>
</evidence>
<proteinExistence type="predicted"/>
<organism evidence="3 4">
    <name type="scientific">Phytophthora megakarya</name>
    <dbReference type="NCBI Taxonomy" id="4795"/>
    <lineage>
        <taxon>Eukaryota</taxon>
        <taxon>Sar</taxon>
        <taxon>Stramenopiles</taxon>
        <taxon>Oomycota</taxon>
        <taxon>Peronosporomycetes</taxon>
        <taxon>Peronosporales</taxon>
        <taxon>Peronosporaceae</taxon>
        <taxon>Phytophthora</taxon>
    </lineage>
</organism>
<accession>A0A225VXX3</accession>
<keyword evidence="4" id="KW-1185">Reference proteome</keyword>
<evidence type="ECO:0000259" key="2">
    <source>
        <dbReference type="Pfam" id="PF25597"/>
    </source>
</evidence>
<dbReference type="AlphaFoldDB" id="A0A225VXX3"/>
<dbReference type="Proteomes" id="UP000198211">
    <property type="component" value="Unassembled WGS sequence"/>
</dbReference>
<feature type="domain" description="Retroviral polymerase SH3-like" evidence="2">
    <location>
        <begin position="3"/>
        <end position="46"/>
    </location>
</feature>
<feature type="compositionally biased region" description="Acidic residues" evidence="1">
    <location>
        <begin position="86"/>
        <end position="99"/>
    </location>
</feature>
<dbReference type="Pfam" id="PF25597">
    <property type="entry name" value="SH3_retrovirus"/>
    <property type="match status" value="1"/>
</dbReference>
<comment type="caution">
    <text evidence="3">The sequence shown here is derived from an EMBL/GenBank/DDBJ whole genome shotgun (WGS) entry which is preliminary data.</text>
</comment>
<feature type="region of interest" description="Disordered" evidence="1">
    <location>
        <begin position="121"/>
        <end position="156"/>
    </location>
</feature>
<evidence type="ECO:0000313" key="4">
    <source>
        <dbReference type="Proteomes" id="UP000198211"/>
    </source>
</evidence>
<protein>
    <submittedName>
        <fullName evidence="3">Polyprotein</fullName>
    </submittedName>
</protein>
<dbReference type="EMBL" id="NBNE01002676">
    <property type="protein sequence ID" value="OWZ09748.1"/>
    <property type="molecule type" value="Genomic_DNA"/>
</dbReference>
<sequence>MSRRGAPTLMVGYASKTKGYRLLDLNTGTISEHRRQNVKFYEQTTVASEYVKKLLNMVYCLRRRPDLDSSKLPFVSLPVSEVPAANDDEASGEENDESETTSAQRGNVKLMSIDLRKCAAHDMVETDRAPEKTKEKEESLEENNQRRSERGTHLWK</sequence>
<gene>
    <name evidence="3" type="ORF">PHMEG_00017496</name>
</gene>
<dbReference type="InterPro" id="IPR057670">
    <property type="entry name" value="SH3_retrovirus"/>
</dbReference>
<evidence type="ECO:0000256" key="1">
    <source>
        <dbReference type="SAM" id="MobiDB-lite"/>
    </source>
</evidence>